<dbReference type="InterPro" id="IPR013078">
    <property type="entry name" value="His_Pase_superF_clade-1"/>
</dbReference>
<name>A0A316UD49_9BASI</name>
<dbReference type="RefSeq" id="XP_025349968.1">
    <property type="nucleotide sequence ID" value="XM_025494044.1"/>
</dbReference>
<accession>A0A316UD49</accession>
<dbReference type="PANTHER" id="PTHR16469">
    <property type="entry name" value="UBIQUITIN-ASSOCIATED AND SH3 DOMAIN-CONTAINING BA-RELATED"/>
    <property type="match status" value="1"/>
</dbReference>
<dbReference type="PANTHER" id="PTHR16469:SF51">
    <property type="entry name" value="TRANSCRIPTION FACTOR TAU 55 KDA SUBUNIT"/>
    <property type="match status" value="1"/>
</dbReference>
<dbReference type="GeneID" id="37015778"/>
<evidence type="ECO:0000313" key="2">
    <source>
        <dbReference type="Proteomes" id="UP000245942"/>
    </source>
</evidence>
<dbReference type="STRING" id="1684307.A0A316UD49"/>
<dbReference type="Pfam" id="PF00300">
    <property type="entry name" value="His_Phos_1"/>
    <property type="match status" value="1"/>
</dbReference>
<dbReference type="Gene3D" id="3.40.50.1240">
    <property type="entry name" value="Phosphoglycerate mutase-like"/>
    <property type="match status" value="1"/>
</dbReference>
<dbReference type="AlphaFoldDB" id="A0A316UD49"/>
<protein>
    <submittedName>
        <fullName evidence="1">Phosphoglycerate mutase-like protein</fullName>
    </submittedName>
</protein>
<reference evidence="1 2" key="1">
    <citation type="journal article" date="2018" name="Mol. Biol. Evol.">
        <title>Broad Genomic Sampling Reveals a Smut Pathogenic Ancestry of the Fungal Clade Ustilaginomycotina.</title>
        <authorList>
            <person name="Kijpornyongpan T."/>
            <person name="Mondo S.J."/>
            <person name="Barry K."/>
            <person name="Sandor L."/>
            <person name="Lee J."/>
            <person name="Lipzen A."/>
            <person name="Pangilinan J."/>
            <person name="LaButti K."/>
            <person name="Hainaut M."/>
            <person name="Henrissat B."/>
            <person name="Grigoriev I.V."/>
            <person name="Spatafora J.W."/>
            <person name="Aime M.C."/>
        </authorList>
    </citation>
    <scope>NUCLEOTIDE SEQUENCE [LARGE SCALE GENOMIC DNA]</scope>
    <source>
        <strain evidence="1 2">MCA 4718</strain>
    </source>
</reference>
<organism evidence="1 2">
    <name type="scientific">Pseudomicrostroma glucosiphilum</name>
    <dbReference type="NCBI Taxonomy" id="1684307"/>
    <lineage>
        <taxon>Eukaryota</taxon>
        <taxon>Fungi</taxon>
        <taxon>Dikarya</taxon>
        <taxon>Basidiomycota</taxon>
        <taxon>Ustilaginomycotina</taxon>
        <taxon>Exobasidiomycetes</taxon>
        <taxon>Microstromatales</taxon>
        <taxon>Microstromatales incertae sedis</taxon>
        <taxon>Pseudomicrostroma</taxon>
    </lineage>
</organism>
<sequence>MTFASSNLSPTGRPRDPVLTAHGIDQVKQLADYFVSLPPEKRPQMIVSSPYYRCVQTAGPSAEKLGLDIHIEPGIIEWFPRAAKGSGFHPLPMRVETVSRYSPRVAAKSKWSPLAHPFRRGENIQEVHARARRALGLIIERCEQMGVQRVLLVSHAATVIAMGRALMEREGEETTDWETGEGIRIGAGTASLSLYVRGEQARKLHGLEGPGEEGVWQQVLNGSADHLPQGVEREWTFDDIPGNVEEPGMGVGWKDEEALEEAELDRLEYAMVKSGSTTTISSKAHM</sequence>
<keyword evidence="2" id="KW-1185">Reference proteome</keyword>
<dbReference type="Proteomes" id="UP000245942">
    <property type="component" value="Unassembled WGS sequence"/>
</dbReference>
<dbReference type="InterPro" id="IPR029033">
    <property type="entry name" value="His_PPase_superfam"/>
</dbReference>
<proteinExistence type="predicted"/>
<gene>
    <name evidence="1" type="ORF">BCV69DRAFT_296782</name>
</gene>
<dbReference type="CDD" id="cd07067">
    <property type="entry name" value="HP_PGM_like"/>
    <property type="match status" value="1"/>
</dbReference>
<dbReference type="EMBL" id="KZ819322">
    <property type="protein sequence ID" value="PWN22808.1"/>
    <property type="molecule type" value="Genomic_DNA"/>
</dbReference>
<dbReference type="OrthoDB" id="414418at2759"/>
<evidence type="ECO:0000313" key="1">
    <source>
        <dbReference type="EMBL" id="PWN22808.1"/>
    </source>
</evidence>
<dbReference type="InterPro" id="IPR051710">
    <property type="entry name" value="Phosphatase_SH3-domain"/>
</dbReference>
<dbReference type="SUPFAM" id="SSF53254">
    <property type="entry name" value="Phosphoglycerate mutase-like"/>
    <property type="match status" value="1"/>
</dbReference>